<dbReference type="SUPFAM" id="SSF52799">
    <property type="entry name" value="(Phosphotyrosine protein) phosphatases II"/>
    <property type="match status" value="2"/>
</dbReference>
<evidence type="ECO:0000313" key="23">
    <source>
        <dbReference type="Proteomes" id="UP001634394"/>
    </source>
</evidence>
<evidence type="ECO:0000256" key="14">
    <source>
        <dbReference type="SAM" id="MobiDB-lite"/>
    </source>
</evidence>
<dbReference type="GO" id="GO:0004725">
    <property type="term" value="F:protein tyrosine phosphatase activity"/>
    <property type="evidence" value="ECO:0007669"/>
    <property type="project" value="UniProtKB-EC"/>
</dbReference>
<feature type="compositionally biased region" description="Pro residues" evidence="14">
    <location>
        <begin position="967"/>
        <end position="977"/>
    </location>
</feature>
<feature type="domain" description="Tyrosine specific protein phosphatases" evidence="18">
    <location>
        <begin position="1202"/>
        <end position="1276"/>
    </location>
</feature>
<evidence type="ECO:0000256" key="2">
    <source>
        <dbReference type="ARBA" id="ARBA00013064"/>
    </source>
</evidence>
<dbReference type="PROSITE" id="PS50835">
    <property type="entry name" value="IG_LIKE"/>
    <property type="match status" value="1"/>
</dbReference>
<evidence type="ECO:0000256" key="3">
    <source>
        <dbReference type="ARBA" id="ARBA00022572"/>
    </source>
</evidence>
<dbReference type="SMART" id="SM00130">
    <property type="entry name" value="KR"/>
    <property type="match status" value="1"/>
</dbReference>
<evidence type="ECO:0000259" key="20">
    <source>
        <dbReference type="PROSITE" id="PS50835"/>
    </source>
</evidence>
<evidence type="ECO:0000256" key="11">
    <source>
        <dbReference type="ARBA" id="ARBA00023180"/>
    </source>
</evidence>
<comment type="caution">
    <text evidence="22">The sequence shown here is derived from an EMBL/GenBank/DDBJ whole genome shotgun (WGS) entry which is preliminary data.</text>
</comment>
<dbReference type="InterPro" id="IPR016130">
    <property type="entry name" value="Tyr_Pase_AS"/>
</dbReference>
<evidence type="ECO:0000259" key="17">
    <source>
        <dbReference type="PROSITE" id="PS50055"/>
    </source>
</evidence>
<protein>
    <recommendedName>
        <fullName evidence="2">protein-tyrosine-phosphatase</fullName>
        <ecNumber evidence="2">3.1.3.48</ecNumber>
    </recommendedName>
</protein>
<evidence type="ECO:0000256" key="10">
    <source>
        <dbReference type="ARBA" id="ARBA00023157"/>
    </source>
</evidence>
<feature type="transmembrane region" description="Helical" evidence="15">
    <location>
        <begin position="923"/>
        <end position="945"/>
    </location>
</feature>
<dbReference type="SUPFAM" id="SSF48726">
    <property type="entry name" value="Immunoglobulin"/>
    <property type="match status" value="1"/>
</dbReference>
<keyword evidence="23" id="KW-1185">Reference proteome</keyword>
<dbReference type="EC" id="3.1.3.48" evidence="2"/>
<dbReference type="InterPro" id="IPR000001">
    <property type="entry name" value="Kringle"/>
</dbReference>
<dbReference type="SUPFAM" id="SSF49265">
    <property type="entry name" value="Fibronectin type III"/>
    <property type="match status" value="2"/>
</dbReference>
<keyword evidence="9 15" id="KW-0472">Membrane</keyword>
<dbReference type="InterPro" id="IPR013783">
    <property type="entry name" value="Ig-like_fold"/>
</dbReference>
<evidence type="ECO:0000256" key="4">
    <source>
        <dbReference type="ARBA" id="ARBA00022692"/>
    </source>
</evidence>
<keyword evidence="5 16" id="KW-0732">Signal</keyword>
<feature type="domain" description="Ig-like" evidence="20">
    <location>
        <begin position="258"/>
        <end position="348"/>
    </location>
</feature>
<feature type="disulfide bond" evidence="13">
    <location>
        <begin position="131"/>
        <end position="154"/>
    </location>
</feature>
<keyword evidence="11" id="KW-0325">Glycoprotein</keyword>
<dbReference type="Gene3D" id="3.90.190.10">
    <property type="entry name" value="Protein tyrosine phosphatase superfamily"/>
    <property type="match status" value="2"/>
</dbReference>
<evidence type="ECO:0000256" key="7">
    <source>
        <dbReference type="ARBA" id="ARBA00022912"/>
    </source>
</evidence>
<dbReference type="FunFam" id="3.90.190.10:FF:000102">
    <property type="entry name" value="Receptor-type tyrosine-protein phosphatase"/>
    <property type="match status" value="1"/>
</dbReference>
<dbReference type="PROSITE" id="PS50055">
    <property type="entry name" value="TYR_PHOSPHATASE_PTP"/>
    <property type="match status" value="2"/>
</dbReference>
<keyword evidence="6" id="KW-0378">Hydrolase</keyword>
<comment type="caution">
    <text evidence="13">Lacks conserved residue(s) required for the propagation of feature annotation.</text>
</comment>
<evidence type="ECO:0000256" key="5">
    <source>
        <dbReference type="ARBA" id="ARBA00022729"/>
    </source>
</evidence>
<dbReference type="InterPro" id="IPR013806">
    <property type="entry name" value="Kringle-like"/>
</dbReference>
<gene>
    <name evidence="22" type="ORF">ACJMK2_040585</name>
</gene>
<dbReference type="InterPro" id="IPR003961">
    <property type="entry name" value="FN3_dom"/>
</dbReference>
<dbReference type="GO" id="GO:0016020">
    <property type="term" value="C:membrane"/>
    <property type="evidence" value="ECO:0007669"/>
    <property type="project" value="UniProtKB-SubCell"/>
</dbReference>
<dbReference type="InterPro" id="IPR036179">
    <property type="entry name" value="Ig-like_dom_sf"/>
</dbReference>
<evidence type="ECO:0000256" key="16">
    <source>
        <dbReference type="SAM" id="SignalP"/>
    </source>
</evidence>
<dbReference type="CDD" id="cd00063">
    <property type="entry name" value="FN3"/>
    <property type="match status" value="3"/>
</dbReference>
<dbReference type="InterPro" id="IPR038178">
    <property type="entry name" value="Kringle_sf"/>
</dbReference>
<dbReference type="FunFam" id="3.90.190.10:FF:000062">
    <property type="entry name" value="Receptor-type tyrosine-protein phosphatase kappa"/>
    <property type="match status" value="1"/>
</dbReference>
<feature type="region of interest" description="Disordered" evidence="14">
    <location>
        <begin position="961"/>
        <end position="981"/>
    </location>
</feature>
<name>A0ABD3W1F9_SINWO</name>
<dbReference type="InterPro" id="IPR000387">
    <property type="entry name" value="Tyr_Pase_dom"/>
</dbReference>
<reference evidence="22 23" key="1">
    <citation type="submission" date="2024-11" db="EMBL/GenBank/DDBJ databases">
        <title>Chromosome-level genome assembly of the freshwater bivalve Anodonta woodiana.</title>
        <authorList>
            <person name="Chen X."/>
        </authorList>
    </citation>
    <scope>NUCLEOTIDE SEQUENCE [LARGE SCALE GENOMIC DNA]</scope>
    <source>
        <strain evidence="22">MN2024</strain>
        <tissue evidence="22">Gills</tissue>
    </source>
</reference>
<evidence type="ECO:0000256" key="6">
    <source>
        <dbReference type="ARBA" id="ARBA00022801"/>
    </source>
</evidence>
<dbReference type="InterPro" id="IPR036116">
    <property type="entry name" value="FN3_sf"/>
</dbReference>
<evidence type="ECO:0000256" key="13">
    <source>
        <dbReference type="PROSITE-ProRule" id="PRU00121"/>
    </source>
</evidence>
<dbReference type="InterPro" id="IPR003595">
    <property type="entry name" value="Tyr_Pase_cat"/>
</dbReference>
<dbReference type="InterPro" id="IPR050713">
    <property type="entry name" value="RTP_Phos/Ushers"/>
</dbReference>
<dbReference type="Pfam" id="PF00051">
    <property type="entry name" value="Kringle"/>
    <property type="match status" value="1"/>
</dbReference>
<dbReference type="InterPro" id="IPR000242">
    <property type="entry name" value="PTP_cat"/>
</dbReference>
<keyword evidence="4 15" id="KW-0812">Transmembrane</keyword>
<evidence type="ECO:0000256" key="1">
    <source>
        <dbReference type="ARBA" id="ARBA00004479"/>
    </source>
</evidence>
<feature type="signal peptide" evidence="16">
    <location>
        <begin position="1"/>
        <end position="24"/>
    </location>
</feature>
<dbReference type="Pfam" id="PF00102">
    <property type="entry name" value="Y_phosphatase"/>
    <property type="match status" value="2"/>
</dbReference>
<dbReference type="Pfam" id="PF00041">
    <property type="entry name" value="fn3"/>
    <property type="match status" value="2"/>
</dbReference>
<dbReference type="Pfam" id="PF23144">
    <property type="entry name" value="Fn3_PTPRU"/>
    <property type="match status" value="1"/>
</dbReference>
<evidence type="ECO:0000259" key="21">
    <source>
        <dbReference type="PROSITE" id="PS50853"/>
    </source>
</evidence>
<dbReference type="InterPro" id="IPR057598">
    <property type="entry name" value="Fn3_PTPRU"/>
</dbReference>
<dbReference type="Gene3D" id="2.60.40.10">
    <property type="entry name" value="Immunoglobulins"/>
    <property type="match status" value="4"/>
</dbReference>
<dbReference type="PROSITE" id="PS50056">
    <property type="entry name" value="TYR_PHOSPHATASE_2"/>
    <property type="match status" value="2"/>
</dbReference>
<dbReference type="Proteomes" id="UP001634394">
    <property type="component" value="Unassembled WGS sequence"/>
</dbReference>
<dbReference type="SUPFAM" id="SSF57440">
    <property type="entry name" value="Kringle-like"/>
    <property type="match status" value="1"/>
</dbReference>
<dbReference type="SMART" id="SM00404">
    <property type="entry name" value="PTPc_motif"/>
    <property type="match status" value="2"/>
</dbReference>
<dbReference type="PROSITE" id="PS00383">
    <property type="entry name" value="TYR_PHOSPHATASE_1"/>
    <property type="match status" value="2"/>
</dbReference>
<evidence type="ECO:0000259" key="19">
    <source>
        <dbReference type="PROSITE" id="PS50070"/>
    </source>
</evidence>
<dbReference type="SMART" id="SM00060">
    <property type="entry name" value="FN3"/>
    <property type="match status" value="5"/>
</dbReference>
<dbReference type="PRINTS" id="PR00018">
    <property type="entry name" value="KRINGLE"/>
</dbReference>
<feature type="domain" description="Tyrosine-protein phosphatase" evidence="17">
    <location>
        <begin position="1317"/>
        <end position="1580"/>
    </location>
</feature>
<evidence type="ECO:0000256" key="9">
    <source>
        <dbReference type="ARBA" id="ARBA00023136"/>
    </source>
</evidence>
<sequence length="1591" mass="180284">MITFWSILLGLWYFGLLDNQLTEAGDIIDLLRRCPDGSFGYKCRYRCRCHRDEVCGKVSGECQFGCTNGYWGPGCQLSNSCFYNGQPRLYQGTLSVTANLYICQSWGSQTPHRHSYDAKEFPDEKLPDNYCRTTKDSSRPWCYTTEKDKRWEHCNVNNCNCPAGRFGHNCMRECHCQDSNEACDSIMGICETGCAPGWTGFDCQTAVRCPINRYGWDCTQRCYCHDARHCDRFTGPTSECVCQDGYFNPPFCEPVTRPRILSFGNEKVNPGSQAIFNCTVAGFPTPKEYEIRLVAPTDKRVSLIKSVLLEFFLYTRSSLFQVSSVFKDEKYSCLVRATAGDVSLTTVSSVYERPVLISAPMVVEEFITGTEIPLEWPSWDRARGDTGDPPILWYSVWARTNGDLVFRTYGVVTQIACGATCNHTLTNLIPNTEYAIYITVRREADTVDGLPGPVIYVRTKCSDPSKSAEITSVVGELQYNKTYPKTRLVVKWQDPDKSTWNCDSIQRYQILISSGEPELLVTHLAGDTEKQISIPKLEPATRYCIKIRFQNNQGYFSPESQERCTISPATVPSAPSRLTLRIRGNRYLTLSWGRPEDPRGNISVYTIIYWQGFLAEVSTKKGVEYHSEEQIVEYTLTGLEPYTKYHIQVQALNAAGPGENSEVLTTMTDEDVPGAVSSFRNTTRTKESITFQWRIPNHPNGEILFYTLSCLESETNLRQPAGKDAIESRIRSNVFEYVVSGLVSGVPYHCTINATTSKGEGPREALVVWTLPAEPVDPPAPTILQVTESTVTIELKPVDDKSISFYRIIVEILPESKRVRHSLPDPVLNTLADFYTAEKEGGNAYIAAQLDKDVAKGEFIVGDNGTYSGFYNAPLRTEQTYGIWFGAFSEVDGTIRHSFSRAERAFVARSAITAAPPTNHVPVIIGVIIVFIILILVFAMLLFIWRKRHLQAEREKAEMPNFGPTIIPEPDPTPPSTPIESFESEPLIEASTASDGESEPIYANIGYTVLPVKVEDLWDYVKNNKVNDAEGFRKEFKLIPAGITAHCDFAKKLVNKQKNRYGNIVAYDHSRVVLTIDRADETDDYINANYIDGYNKSKTYIAAQGPTKPTLKDIWRMVWQENSKTILMLTNPTETGKNKCEQYWPSEGAETYGSIKVELMDTFVLPDFSIRTFQITKDQESRIVKQYHYTTWPDHGVPKYSASLLLLRQKVRAHDQLDSGPPIIHCSAGVGRTGTYIGIDVQLEQAKTEGIVDVHNFVQLMRTQRINMVQTLDQYIFIYDCLLEALLSGDTTIHVNEFPDTLSEMCQFDPSTGKTKLEEQFDILRLITTTMERDETTAALRPENIFKNRSREIIPANRCRPYLITPVEGYNDYINAVFINSYLRRDAFIITQTPLPNTVVDFWRLINDHNSYCIVMLNEIDPNDETCEQYWTLETCGEKFGPFIVETTAEIKSDPSITVRDFTVTNVDLPHEAPRIVRQFHFHRWTDGASVPNSKLALLELFELVENWQKHTGYHPVTVHCMNGVNRCGLYVGVSCILEAMKVEKEVDVFHTVKQIRVSRSQLIANLEQFRFCHEIILDYIQSMGTMTTFS</sequence>
<organism evidence="22 23">
    <name type="scientific">Sinanodonta woodiana</name>
    <name type="common">Chinese pond mussel</name>
    <name type="synonym">Anodonta woodiana</name>
    <dbReference type="NCBI Taxonomy" id="1069815"/>
    <lineage>
        <taxon>Eukaryota</taxon>
        <taxon>Metazoa</taxon>
        <taxon>Spiralia</taxon>
        <taxon>Lophotrochozoa</taxon>
        <taxon>Mollusca</taxon>
        <taxon>Bivalvia</taxon>
        <taxon>Autobranchia</taxon>
        <taxon>Heteroconchia</taxon>
        <taxon>Palaeoheterodonta</taxon>
        <taxon>Unionida</taxon>
        <taxon>Unionoidea</taxon>
        <taxon>Unionidae</taxon>
        <taxon>Unioninae</taxon>
        <taxon>Sinanodonta</taxon>
    </lineage>
</organism>
<feature type="disulfide bond" evidence="13">
    <location>
        <begin position="103"/>
        <end position="142"/>
    </location>
</feature>
<accession>A0ABD3W1F9</accession>
<keyword evidence="3 13" id="KW-0420">Kringle</keyword>
<keyword evidence="8 15" id="KW-1133">Transmembrane helix</keyword>
<feature type="domain" description="Fibronectin type-III" evidence="21">
    <location>
        <begin position="672"/>
        <end position="774"/>
    </location>
</feature>
<dbReference type="InterPro" id="IPR029021">
    <property type="entry name" value="Prot-tyrosine_phosphatase-like"/>
</dbReference>
<evidence type="ECO:0000256" key="8">
    <source>
        <dbReference type="ARBA" id="ARBA00022989"/>
    </source>
</evidence>
<dbReference type="InterPro" id="IPR007110">
    <property type="entry name" value="Ig-like_dom"/>
</dbReference>
<evidence type="ECO:0000259" key="18">
    <source>
        <dbReference type="PROSITE" id="PS50056"/>
    </source>
</evidence>
<feature type="domain" description="Tyrosine-protein phosphatase" evidence="17">
    <location>
        <begin position="1032"/>
        <end position="1285"/>
    </location>
</feature>
<dbReference type="PANTHER" id="PTHR46957">
    <property type="entry name" value="CYTOKINE RECEPTOR"/>
    <property type="match status" value="1"/>
</dbReference>
<feature type="domain" description="Tyrosine specific protein phosphatases" evidence="18">
    <location>
        <begin position="1499"/>
        <end position="1571"/>
    </location>
</feature>
<dbReference type="SMART" id="SM00194">
    <property type="entry name" value="PTPc"/>
    <property type="match status" value="2"/>
</dbReference>
<feature type="chain" id="PRO_5044834427" description="protein-tyrosine-phosphatase" evidence="16">
    <location>
        <begin position="25"/>
        <end position="1591"/>
    </location>
</feature>
<proteinExistence type="predicted"/>
<dbReference type="PRINTS" id="PR00700">
    <property type="entry name" value="PRTYPHPHTASE"/>
</dbReference>
<dbReference type="PANTHER" id="PTHR46957:SF6">
    <property type="entry name" value="PROTEIN-TYROSINE-PHOSPHATASE"/>
    <property type="match status" value="1"/>
</dbReference>
<evidence type="ECO:0000256" key="15">
    <source>
        <dbReference type="SAM" id="Phobius"/>
    </source>
</evidence>
<comment type="catalytic activity">
    <reaction evidence="12">
        <text>O-phospho-L-tyrosyl-[protein] + H2O = L-tyrosyl-[protein] + phosphate</text>
        <dbReference type="Rhea" id="RHEA:10684"/>
        <dbReference type="Rhea" id="RHEA-COMP:10136"/>
        <dbReference type="Rhea" id="RHEA-COMP:20101"/>
        <dbReference type="ChEBI" id="CHEBI:15377"/>
        <dbReference type="ChEBI" id="CHEBI:43474"/>
        <dbReference type="ChEBI" id="CHEBI:46858"/>
        <dbReference type="ChEBI" id="CHEBI:61978"/>
        <dbReference type="EC" id="3.1.3.48"/>
    </reaction>
</comment>
<comment type="subcellular location">
    <subcellularLocation>
        <location evidence="1">Membrane</location>
        <topology evidence="1">Single-pass type I membrane protein</topology>
    </subcellularLocation>
</comment>
<dbReference type="EMBL" id="JBJQND010000008">
    <property type="protein sequence ID" value="KAL3867722.1"/>
    <property type="molecule type" value="Genomic_DNA"/>
</dbReference>
<dbReference type="PROSITE" id="PS50853">
    <property type="entry name" value="FN3"/>
    <property type="match status" value="4"/>
</dbReference>
<feature type="domain" description="Fibronectin type-III" evidence="21">
    <location>
        <begin position="473"/>
        <end position="573"/>
    </location>
</feature>
<dbReference type="PROSITE" id="PS50070">
    <property type="entry name" value="KRINGLE_2"/>
    <property type="match status" value="1"/>
</dbReference>
<feature type="domain" description="Kringle" evidence="19">
    <location>
        <begin position="83"/>
        <end position="159"/>
    </location>
</feature>
<evidence type="ECO:0000256" key="12">
    <source>
        <dbReference type="ARBA" id="ARBA00051722"/>
    </source>
</evidence>
<feature type="domain" description="Fibronectin type-III" evidence="21">
    <location>
        <begin position="356"/>
        <end position="462"/>
    </location>
</feature>
<keyword evidence="10 13" id="KW-1015">Disulfide bond</keyword>
<feature type="domain" description="Fibronectin type-III" evidence="21">
    <location>
        <begin position="574"/>
        <end position="671"/>
    </location>
</feature>
<evidence type="ECO:0000313" key="22">
    <source>
        <dbReference type="EMBL" id="KAL3867722.1"/>
    </source>
</evidence>
<dbReference type="CDD" id="cd00108">
    <property type="entry name" value="KR"/>
    <property type="match status" value="1"/>
</dbReference>
<keyword evidence="7" id="KW-0904">Protein phosphatase</keyword>
<dbReference type="Gene3D" id="2.170.300.10">
    <property type="entry name" value="Tie2 ligand-binding domain superfamily"/>
    <property type="match status" value="2"/>
</dbReference>
<dbReference type="Gene3D" id="2.40.20.10">
    <property type="entry name" value="Plasminogen Kringle 4"/>
    <property type="match status" value="1"/>
</dbReference>